<proteinExistence type="predicted"/>
<keyword evidence="5" id="KW-1185">Reference proteome</keyword>
<dbReference type="PANTHER" id="PTHR44858:SF1">
    <property type="entry name" value="UDP-N-ACETYLGLUCOSAMINE--PEPTIDE N-ACETYLGLUCOSAMINYLTRANSFERASE SPINDLY-RELATED"/>
    <property type="match status" value="1"/>
</dbReference>
<feature type="repeat" description="TPR" evidence="3">
    <location>
        <begin position="143"/>
        <end position="176"/>
    </location>
</feature>
<sequence>MKTFDKLIERYPSYVPALIGRANLKLDMAADARDPEVIRTNQHSAIEDYERVLRYRPRHLESKIGLAKCLQTMGQPTKAWHLVTEQIDALKDSSQCANYAKQPTWLKAELFEVRAVLNLVLGRAEPALMDMNSCLIMGCRSEPDVLVNRGVVNQCLGDIHRALKDYSKAISKRPNHGLANYHKALYYALNGQLSQSLEAVDQALMEKDLRGVTTNNSFPAARDAAVWLLRGIVNRLRGQLDQALCDLEQSEQSSWLTPGDAKVYEFRSNCRQRMFLAGQRDSNRQAVDDYRIAMLLSDCQSLNLLTYRSS</sequence>
<comment type="caution">
    <text evidence="4">The sequence shown here is derived from an EMBL/GenBank/DDBJ whole genome shotgun (WGS) entry which is preliminary data.</text>
</comment>
<evidence type="ECO:0000313" key="5">
    <source>
        <dbReference type="Proteomes" id="UP001626550"/>
    </source>
</evidence>
<name>A0ABD2PV81_9PLAT</name>
<evidence type="ECO:0000256" key="3">
    <source>
        <dbReference type="PROSITE-ProRule" id="PRU00339"/>
    </source>
</evidence>
<dbReference type="Gene3D" id="1.25.40.10">
    <property type="entry name" value="Tetratricopeptide repeat domain"/>
    <property type="match status" value="2"/>
</dbReference>
<reference evidence="4 5" key="1">
    <citation type="submission" date="2024-11" db="EMBL/GenBank/DDBJ databases">
        <title>Adaptive evolution of stress response genes in parasites aligns with host niche diversity.</title>
        <authorList>
            <person name="Hahn C."/>
            <person name="Resl P."/>
        </authorList>
    </citation>
    <scope>NUCLEOTIDE SEQUENCE [LARGE SCALE GENOMIC DNA]</scope>
    <source>
        <strain evidence="4">EGGRZ-B1_66</strain>
        <tissue evidence="4">Body</tissue>
    </source>
</reference>
<protein>
    <submittedName>
        <fullName evidence="4">Cytochrome c oxidase subunit 1</fullName>
    </submittedName>
</protein>
<dbReference type="EMBL" id="JBJKFK010002268">
    <property type="protein sequence ID" value="KAL3311372.1"/>
    <property type="molecule type" value="Genomic_DNA"/>
</dbReference>
<dbReference type="AlphaFoldDB" id="A0ABD2PV81"/>
<dbReference type="InterPro" id="IPR011990">
    <property type="entry name" value="TPR-like_helical_dom_sf"/>
</dbReference>
<dbReference type="InterPro" id="IPR050498">
    <property type="entry name" value="Ycf3"/>
</dbReference>
<dbReference type="Proteomes" id="UP001626550">
    <property type="component" value="Unassembled WGS sequence"/>
</dbReference>
<dbReference type="InterPro" id="IPR019734">
    <property type="entry name" value="TPR_rpt"/>
</dbReference>
<organism evidence="4 5">
    <name type="scientific">Cichlidogyrus casuarinus</name>
    <dbReference type="NCBI Taxonomy" id="1844966"/>
    <lineage>
        <taxon>Eukaryota</taxon>
        <taxon>Metazoa</taxon>
        <taxon>Spiralia</taxon>
        <taxon>Lophotrochozoa</taxon>
        <taxon>Platyhelminthes</taxon>
        <taxon>Monogenea</taxon>
        <taxon>Monopisthocotylea</taxon>
        <taxon>Dactylogyridea</taxon>
        <taxon>Ancyrocephalidae</taxon>
        <taxon>Cichlidogyrus</taxon>
    </lineage>
</organism>
<keyword evidence="1" id="KW-0677">Repeat</keyword>
<gene>
    <name evidence="4" type="primary">TTC6_1</name>
    <name evidence="4" type="ORF">Ciccas_010047</name>
</gene>
<dbReference type="PANTHER" id="PTHR44858">
    <property type="entry name" value="TETRATRICOPEPTIDE REPEAT PROTEIN 6"/>
    <property type="match status" value="1"/>
</dbReference>
<dbReference type="SMART" id="SM00028">
    <property type="entry name" value="TPR"/>
    <property type="match status" value="2"/>
</dbReference>
<dbReference type="SUPFAM" id="SSF48452">
    <property type="entry name" value="TPR-like"/>
    <property type="match status" value="2"/>
</dbReference>
<evidence type="ECO:0000256" key="2">
    <source>
        <dbReference type="ARBA" id="ARBA00022803"/>
    </source>
</evidence>
<dbReference type="PROSITE" id="PS50005">
    <property type="entry name" value="TPR"/>
    <property type="match status" value="1"/>
</dbReference>
<keyword evidence="2 3" id="KW-0802">TPR repeat</keyword>
<evidence type="ECO:0000256" key="1">
    <source>
        <dbReference type="ARBA" id="ARBA00022737"/>
    </source>
</evidence>
<accession>A0ABD2PV81</accession>
<evidence type="ECO:0000313" key="4">
    <source>
        <dbReference type="EMBL" id="KAL3311372.1"/>
    </source>
</evidence>
<dbReference type="Pfam" id="PF13432">
    <property type="entry name" value="TPR_16"/>
    <property type="match status" value="1"/>
</dbReference>